<organism evidence="1 2">
    <name type="scientific">Acetobacter lovaniensis</name>
    <dbReference type="NCBI Taxonomy" id="104100"/>
    <lineage>
        <taxon>Bacteria</taxon>
        <taxon>Pseudomonadati</taxon>
        <taxon>Pseudomonadota</taxon>
        <taxon>Alphaproteobacteria</taxon>
        <taxon>Acetobacterales</taxon>
        <taxon>Acetobacteraceae</taxon>
        <taxon>Acetobacter</taxon>
    </lineage>
</organism>
<dbReference type="EMBL" id="JACHIE010000026">
    <property type="protein sequence ID" value="MBB6458660.1"/>
    <property type="molecule type" value="Genomic_DNA"/>
</dbReference>
<gene>
    <name evidence="1" type="ORF">HNR55_003273</name>
</gene>
<comment type="caution">
    <text evidence="1">The sequence shown here is derived from an EMBL/GenBank/DDBJ whole genome shotgun (WGS) entry which is preliminary data.</text>
</comment>
<name>A0A841QJ92_9PROT</name>
<proteinExistence type="predicted"/>
<sequence length="58" mass="5998">MISCIGRFPAATCSEPAGTGEVAVGDVGSEIVLMTNAQHILVMRDGLMGDGAPLRFYA</sequence>
<accession>A0A841QJ92</accession>
<dbReference type="Proteomes" id="UP000578000">
    <property type="component" value="Unassembled WGS sequence"/>
</dbReference>
<dbReference type="AlphaFoldDB" id="A0A841QJ92"/>
<evidence type="ECO:0000313" key="2">
    <source>
        <dbReference type="Proteomes" id="UP000578000"/>
    </source>
</evidence>
<evidence type="ECO:0000313" key="1">
    <source>
        <dbReference type="EMBL" id="MBB6458660.1"/>
    </source>
</evidence>
<keyword evidence="2" id="KW-1185">Reference proteome</keyword>
<protein>
    <submittedName>
        <fullName evidence="1">Uncharacterized protein</fullName>
    </submittedName>
</protein>
<reference evidence="1 2" key="1">
    <citation type="submission" date="2020-08" db="EMBL/GenBank/DDBJ databases">
        <title>Genomic Encyclopedia of Type Strains, Phase IV (KMG-IV): sequencing the most valuable type-strain genomes for metagenomic binning, comparative biology and taxonomic classification.</title>
        <authorList>
            <person name="Goeker M."/>
        </authorList>
    </citation>
    <scope>NUCLEOTIDE SEQUENCE [LARGE SCALE GENOMIC DNA]</scope>
    <source>
        <strain evidence="1 2">DSM 4491</strain>
    </source>
</reference>